<dbReference type="OrthoDB" id="2379922at2"/>
<organism evidence="2 3">
    <name type="scientific">Phycisphaera mikurensis (strain NBRC 102666 / KCTC 22515 / FYK2301M01)</name>
    <dbReference type="NCBI Taxonomy" id="1142394"/>
    <lineage>
        <taxon>Bacteria</taxon>
        <taxon>Pseudomonadati</taxon>
        <taxon>Planctomycetota</taxon>
        <taxon>Phycisphaerae</taxon>
        <taxon>Phycisphaerales</taxon>
        <taxon>Phycisphaeraceae</taxon>
        <taxon>Phycisphaera</taxon>
    </lineage>
</organism>
<dbReference type="KEGG" id="phm:PSMK_19080"/>
<dbReference type="PROSITE" id="PS51664">
    <property type="entry name" value="YCAO"/>
    <property type="match status" value="1"/>
</dbReference>
<dbReference type="AlphaFoldDB" id="I0IFM9"/>
<dbReference type="Gene3D" id="3.30.1330.230">
    <property type="match status" value="1"/>
</dbReference>
<protein>
    <recommendedName>
        <fullName evidence="1">YcaO domain-containing protein</fullName>
    </recommendedName>
</protein>
<dbReference type="PANTHER" id="PTHR37809:SF1">
    <property type="entry name" value="RIBOSOMAL PROTEIN S12 METHYLTHIOTRANSFERASE ACCESSORY FACTOR YCAO"/>
    <property type="match status" value="1"/>
</dbReference>
<gene>
    <name evidence="2" type="ordered locus">PSMK_19080</name>
</gene>
<dbReference type="HOGENOM" id="CLU_555191_0_0_0"/>
<dbReference type="Pfam" id="PF02624">
    <property type="entry name" value="YcaO"/>
    <property type="match status" value="1"/>
</dbReference>
<dbReference type="EMBL" id="AP012338">
    <property type="protein sequence ID" value="BAM04067.1"/>
    <property type="molecule type" value="Genomic_DNA"/>
</dbReference>
<evidence type="ECO:0000313" key="2">
    <source>
        <dbReference type="EMBL" id="BAM04067.1"/>
    </source>
</evidence>
<dbReference type="STRING" id="1142394.PSMK_19080"/>
<reference evidence="2 3" key="1">
    <citation type="submission" date="2012-02" db="EMBL/GenBank/DDBJ databases">
        <title>Complete genome sequence of Phycisphaera mikurensis NBRC 102666.</title>
        <authorList>
            <person name="Ankai A."/>
            <person name="Hosoyama A."/>
            <person name="Terui Y."/>
            <person name="Sekine M."/>
            <person name="Fukai R."/>
            <person name="Kato Y."/>
            <person name="Nakamura S."/>
            <person name="Yamada-Narita S."/>
            <person name="Kawakoshi A."/>
            <person name="Fukunaga Y."/>
            <person name="Yamazaki S."/>
            <person name="Fujita N."/>
        </authorList>
    </citation>
    <scope>NUCLEOTIDE SEQUENCE [LARGE SCALE GENOMIC DNA]</scope>
    <source>
        <strain evidence="3">NBRC 102666 / KCTC 22515 / FYK2301M01</strain>
    </source>
</reference>
<dbReference type="PANTHER" id="PTHR37809">
    <property type="entry name" value="RIBOSOMAL PROTEIN S12 METHYLTHIOTRANSFERASE ACCESSORY FACTOR YCAO"/>
    <property type="match status" value="1"/>
</dbReference>
<feature type="domain" description="YcaO" evidence="1">
    <location>
        <begin position="52"/>
        <end position="452"/>
    </location>
</feature>
<dbReference type="Proteomes" id="UP000007881">
    <property type="component" value="Chromosome"/>
</dbReference>
<dbReference type="RefSeq" id="WP_014437285.1">
    <property type="nucleotide sequence ID" value="NC_017080.1"/>
</dbReference>
<keyword evidence="3" id="KW-1185">Reference proteome</keyword>
<sequence>MPDLQTTLDRLRRLAPEARSFEFAITPLDVTGVPVWSVTQWQEDGEMINGIGYGPSDTRALVGTWAELLEQTAAHRAGAALQRRVASLHGLRAEGLDAVDPRRLRLPAGTAWDEHRELTWVKVRRHVDGVAWADQPEAWIPVEAAVTHTYDLRLAEGERPLYQPVSNGNGAGDTYERALGHGLLELVQRDGNSAGYRALDRGIRVDLDRVEDPISRNLLTTLDKLGIEVIVKLADTNLGMTNLYVVGHERDPAACPHPVMLSGCGEAAHPDREAALQKALLEFCASRVRKFFSHGPLDRMEHLFPDGYLAAFRANPATVEESRSFEGVRDLVNLTAEETMALLEPTIFRVEATVRFSELPTVEPARVDTPEKLLDEVLARYAAEGLDVFHLDCLPDGPTGLAACKAIVPEMEVETVTYHRIGARNLDRLVGRGSDLAGYGRPPAGARPVPLPDGRDAWLATPKLDERMEPLYALYREPEVHAIALAEEPS</sequence>
<evidence type="ECO:0000313" key="3">
    <source>
        <dbReference type="Proteomes" id="UP000007881"/>
    </source>
</evidence>
<dbReference type="eggNOG" id="COG1944">
    <property type="taxonomic scope" value="Bacteria"/>
</dbReference>
<dbReference type="InterPro" id="IPR003776">
    <property type="entry name" value="YcaO-like_dom"/>
</dbReference>
<evidence type="ECO:0000259" key="1">
    <source>
        <dbReference type="PROSITE" id="PS51664"/>
    </source>
</evidence>
<proteinExistence type="predicted"/>
<name>I0IFM9_PHYMF</name>
<accession>I0IFM9</accession>